<dbReference type="InterPro" id="IPR044691">
    <property type="entry name" value="DCC1_Trx"/>
</dbReference>
<dbReference type="HOGENOM" id="CLU_086500_2_1_7"/>
<evidence type="ECO:0008006" key="3">
    <source>
        <dbReference type="Google" id="ProtNLM"/>
    </source>
</evidence>
<reference evidence="1 2" key="2">
    <citation type="journal article" date="2012" name="BMC Genomics">
        <title>The genome of Pelobacter carbinolicus reveals surprising metabolic capabilities and physiological features.</title>
        <authorList>
            <person name="Aklujkar M."/>
            <person name="Haveman S.A."/>
            <person name="Didonato R.Jr."/>
            <person name="Chertkov O."/>
            <person name="Han C.S."/>
            <person name="Land M.L."/>
            <person name="Brown P."/>
            <person name="Lovley D.R."/>
        </authorList>
    </citation>
    <scope>NUCLEOTIDE SEQUENCE [LARGE SCALE GENOMIC DNA]</scope>
    <source>
        <strain evidence="2">DSM 2380 / NBRC 103641 / GraBd1</strain>
    </source>
</reference>
<dbReference type="RefSeq" id="WP_011342522.1">
    <property type="nucleotide sequence ID" value="NC_007498.2"/>
</dbReference>
<name>Q3A0X9_SYNC1</name>
<dbReference type="OrthoDB" id="5294764at2"/>
<keyword evidence="2" id="KW-1185">Reference proteome</keyword>
<organism evidence="1 2">
    <name type="scientific">Syntrophotalea carbinolica (strain DSM 2380 / NBRC 103641 / GraBd1)</name>
    <name type="common">Pelobacter carbinolicus</name>
    <dbReference type="NCBI Taxonomy" id="338963"/>
    <lineage>
        <taxon>Bacteria</taxon>
        <taxon>Pseudomonadati</taxon>
        <taxon>Thermodesulfobacteriota</taxon>
        <taxon>Desulfuromonadia</taxon>
        <taxon>Desulfuromonadales</taxon>
        <taxon>Syntrophotaleaceae</taxon>
        <taxon>Syntrophotalea</taxon>
    </lineage>
</organism>
<proteinExistence type="predicted"/>
<reference evidence="2" key="1">
    <citation type="submission" date="2005-10" db="EMBL/GenBank/DDBJ databases">
        <title>Complete sequence of Pelobacter carbinolicus DSM 2380.</title>
        <authorList>
            <person name="Copeland A."/>
            <person name="Lucas S."/>
            <person name="Lapidus A."/>
            <person name="Barry K."/>
            <person name="Detter J.C."/>
            <person name="Glavina T."/>
            <person name="Hammon N."/>
            <person name="Israni S."/>
            <person name="Pitluck S."/>
            <person name="Chertkov O."/>
            <person name="Schmutz J."/>
            <person name="Larimer F."/>
            <person name="Land M."/>
            <person name="Kyrpides N."/>
            <person name="Ivanova N."/>
            <person name="Richardson P."/>
        </authorList>
    </citation>
    <scope>NUCLEOTIDE SEQUENCE [LARGE SCALE GENOMIC DNA]</scope>
    <source>
        <strain evidence="2">DSM 2380 / NBRC 103641 / GraBd1</strain>
    </source>
</reference>
<dbReference type="InterPro" id="IPR007263">
    <property type="entry name" value="DCC1-like"/>
</dbReference>
<dbReference type="PANTHER" id="PTHR34290:SF2">
    <property type="entry name" value="OS04G0668800 PROTEIN"/>
    <property type="match status" value="1"/>
</dbReference>
<dbReference type="AlphaFoldDB" id="Q3A0X9"/>
<protein>
    <recommendedName>
        <fullName evidence="3">DUF393 domain-containing protein</fullName>
    </recommendedName>
</protein>
<dbReference type="PANTHER" id="PTHR34290">
    <property type="entry name" value="SI:CH73-390P7.2"/>
    <property type="match status" value="1"/>
</dbReference>
<evidence type="ECO:0000313" key="2">
    <source>
        <dbReference type="Proteomes" id="UP000002534"/>
    </source>
</evidence>
<gene>
    <name evidence="1" type="ordered locus">Pcar_2743</name>
</gene>
<accession>Q3A0X9</accession>
<sequence length="124" mass="14339">MPANISPEFPLTIFYDGSCPLCAREMAFYRSRVSAARMIFVDISRPDFDAATYGRWRQEFMAALHVLDAGGHFFVGVDAFRALWLAMPDRFYPFLARLTGLPGVYLLARVGYRLFVRWRHLLPR</sequence>
<dbReference type="GO" id="GO:0015035">
    <property type="term" value="F:protein-disulfide reductase activity"/>
    <property type="evidence" value="ECO:0007669"/>
    <property type="project" value="InterPro"/>
</dbReference>
<evidence type="ECO:0000313" key="1">
    <source>
        <dbReference type="EMBL" id="ABA89978.1"/>
    </source>
</evidence>
<dbReference type="STRING" id="338963.Pcar_2743"/>
<dbReference type="eggNOG" id="COG3011">
    <property type="taxonomic scope" value="Bacteria"/>
</dbReference>
<dbReference type="Proteomes" id="UP000002534">
    <property type="component" value="Chromosome"/>
</dbReference>
<dbReference type="EMBL" id="CP000142">
    <property type="protein sequence ID" value="ABA89978.1"/>
    <property type="molecule type" value="Genomic_DNA"/>
</dbReference>
<dbReference type="Pfam" id="PF04134">
    <property type="entry name" value="DCC1-like"/>
    <property type="match status" value="1"/>
</dbReference>
<dbReference type="KEGG" id="pca:Pcar_2743"/>